<gene>
    <name evidence="1" type="ORF">Sjap_022200</name>
</gene>
<dbReference type="SUPFAM" id="SSF69322">
    <property type="entry name" value="Tricorn protease domain 2"/>
    <property type="match status" value="1"/>
</dbReference>
<dbReference type="InterPro" id="IPR029058">
    <property type="entry name" value="AB_hydrolase_fold"/>
</dbReference>
<evidence type="ECO:0000313" key="1">
    <source>
        <dbReference type="EMBL" id="KAK9096703.1"/>
    </source>
</evidence>
<comment type="caution">
    <text evidence="1">The sequence shown here is derived from an EMBL/GenBank/DDBJ whole genome shotgun (WGS) entry which is preliminary data.</text>
</comment>
<accession>A0AAP0HPM9</accession>
<dbReference type="PANTHER" id="PTHR43056">
    <property type="entry name" value="PEPTIDASE S9 PROLYL OLIGOPEPTIDASE"/>
    <property type="match status" value="1"/>
</dbReference>
<sequence length="600" mass="66763">MAISTATSIAWHSSKQAAASSSSLSAIFALRSNLNKLPFSSSISIFPRHFLCTSVRTMAMASTAKTNTTKDQKITAPYGSWSSPITADAVSGAASRLGGLAVDGRGRLLWVESRPKEAGRTVLVREGEKIGDEPIDVTPPDFAVRTTAQEYGGQAFSVSGDTVVFSNYKDQRLYKQLIGDSFPVPLTPDYGGPVVRFADGVFDSRFNSYITVMEDHRESTLNPIATIVSVKLDNENIQDPKVLVSGSDFYAFPRMDLKGERLAWVEWSHPNMHWDRAEIWVGYISEDGDIYKKICVCGNSALIESPTEPKWSSRGELFLITDRNTGFWNLHKWVENRNEVVPVYSLLAEFSMPLWVFGTSSYDFIQSDEEYNLVACCYRQNGRSYLGIIDDAQKLLSVLDVPFTDISTIIAGHGCLYIEGASSTQPLAIGKVRLDDNKLVAVGFSIIWSSSVESTEYKSYFSVPELIKFPSEFHGQYTYAYFYPPFNPIYEASPEEKPPLVLKTHGGPTSESRGTLNLNIQYWTSRGWAFVDVNYGGSTVILYKCDLKVTEGNIVKDFWDSGALWMLMTVVTVPTSWLKTEKSMESVYALLEVLLVATLH</sequence>
<proteinExistence type="predicted"/>
<protein>
    <submittedName>
        <fullName evidence="1">Uncharacterized protein</fullName>
    </submittedName>
</protein>
<keyword evidence="2" id="KW-1185">Reference proteome</keyword>
<dbReference type="EMBL" id="JBBNAE010000009">
    <property type="protein sequence ID" value="KAK9096703.1"/>
    <property type="molecule type" value="Genomic_DNA"/>
</dbReference>
<evidence type="ECO:0000313" key="2">
    <source>
        <dbReference type="Proteomes" id="UP001417504"/>
    </source>
</evidence>
<reference evidence="1 2" key="1">
    <citation type="submission" date="2024-01" db="EMBL/GenBank/DDBJ databases">
        <title>Genome assemblies of Stephania.</title>
        <authorList>
            <person name="Yang L."/>
        </authorList>
    </citation>
    <scope>NUCLEOTIDE SEQUENCE [LARGE SCALE GENOMIC DNA]</scope>
    <source>
        <strain evidence="1">QJT</strain>
        <tissue evidence="1">Leaf</tissue>
    </source>
</reference>
<name>A0AAP0HPM9_9MAGN</name>
<dbReference type="SUPFAM" id="SSF53474">
    <property type="entry name" value="alpha/beta-Hydrolases"/>
    <property type="match status" value="1"/>
</dbReference>
<dbReference type="PANTHER" id="PTHR43056:SF5">
    <property type="entry name" value="PEPTIDASE S9 PROLYL OLIGOPEPTIDASE CATALYTIC DOMAIN-CONTAINING PROTEIN"/>
    <property type="match status" value="1"/>
</dbReference>
<organism evidence="1 2">
    <name type="scientific">Stephania japonica</name>
    <dbReference type="NCBI Taxonomy" id="461633"/>
    <lineage>
        <taxon>Eukaryota</taxon>
        <taxon>Viridiplantae</taxon>
        <taxon>Streptophyta</taxon>
        <taxon>Embryophyta</taxon>
        <taxon>Tracheophyta</taxon>
        <taxon>Spermatophyta</taxon>
        <taxon>Magnoliopsida</taxon>
        <taxon>Ranunculales</taxon>
        <taxon>Menispermaceae</taxon>
        <taxon>Menispermoideae</taxon>
        <taxon>Cissampelideae</taxon>
        <taxon>Stephania</taxon>
    </lineage>
</organism>
<dbReference type="Gene3D" id="3.40.50.1820">
    <property type="entry name" value="alpha/beta hydrolase"/>
    <property type="match status" value="1"/>
</dbReference>
<dbReference type="Proteomes" id="UP001417504">
    <property type="component" value="Unassembled WGS sequence"/>
</dbReference>
<dbReference type="InterPro" id="IPR050585">
    <property type="entry name" value="Xaa-Pro_dipeptidyl-ppase/CocE"/>
</dbReference>
<dbReference type="AlphaFoldDB" id="A0AAP0HPM9"/>